<dbReference type="InterPro" id="IPR022998">
    <property type="entry name" value="ThiamineP_synth_TenI"/>
</dbReference>
<dbReference type="Proteomes" id="UP000031671">
    <property type="component" value="Unassembled WGS sequence"/>
</dbReference>
<dbReference type="Gene3D" id="3.20.20.70">
    <property type="entry name" value="Aldolase class I"/>
    <property type="match status" value="1"/>
</dbReference>
<sequence length="379" mass="41238">MEPLFISVPNAYKGLESELVSVSDTAQKAGFTALNINLKLTDEADIVFRCGQINYSISALSQAEYKLAKLTSGEVWTLLFTSHIDTLTTPEGAIISADWAGEGFSSSTSETLLGRIIGALALEYLVEDAFLLARALGSVSCETWPNHIDHFPKLATTIKSPVVTRKASKCSRLYPVVDSIELIEELVKLDLDIVQLRIKDKQPVEVEADIQRAVELGKAHNVDVVINDYWQTALDSDAACIHLGQEDLQSLSSSALLESNIGLGISTHGYYEILNALQYKPSYLALGHIFPTPTKDMPSSPQGLTKLGFYQSVIDSIERAHGISLPTVAIGGIDDQRAPRVIKTGVDSVAVVRAVTQADDRNKAVQQFQTMFKPEVATC</sequence>
<comment type="caution">
    <text evidence="13">The sequence shown here is derived from an EMBL/GenBank/DDBJ whole genome shotgun (WGS) entry which is preliminary data.</text>
</comment>
<dbReference type="SUPFAM" id="SSF51391">
    <property type="entry name" value="Thiamin phosphate synthase"/>
    <property type="match status" value="1"/>
</dbReference>
<dbReference type="NCBIfam" id="TIGR00693">
    <property type="entry name" value="thiE"/>
    <property type="match status" value="1"/>
</dbReference>
<evidence type="ECO:0000256" key="2">
    <source>
        <dbReference type="ARBA" id="ARBA00005165"/>
    </source>
</evidence>
<dbReference type="PANTHER" id="PTHR20857:SF15">
    <property type="entry name" value="THIAMINE-PHOSPHATE SYNTHASE"/>
    <property type="match status" value="1"/>
</dbReference>
<dbReference type="RefSeq" id="WP_261834322.1">
    <property type="nucleotide sequence ID" value="NZ_AP024881.1"/>
</dbReference>
<evidence type="ECO:0000256" key="4">
    <source>
        <dbReference type="ARBA" id="ARBA00022723"/>
    </source>
</evidence>
<dbReference type="GO" id="GO:0009229">
    <property type="term" value="P:thiamine diphosphate biosynthetic process"/>
    <property type="evidence" value="ECO:0007669"/>
    <property type="project" value="UniProtKB-UniPathway"/>
</dbReference>
<evidence type="ECO:0000256" key="3">
    <source>
        <dbReference type="ARBA" id="ARBA00022679"/>
    </source>
</evidence>
<keyword evidence="3 10" id="KW-0808">Transferase</keyword>
<keyword evidence="14" id="KW-1185">Reference proteome</keyword>
<dbReference type="GO" id="GO:0046872">
    <property type="term" value="F:metal ion binding"/>
    <property type="evidence" value="ECO:0007669"/>
    <property type="project" value="UniProtKB-KW"/>
</dbReference>
<comment type="cofactor">
    <cofactor evidence="1">
        <name>Mg(2+)</name>
        <dbReference type="ChEBI" id="CHEBI:18420"/>
    </cofactor>
</comment>
<comment type="similarity">
    <text evidence="10">Belongs to the thiamine-phosphate synthase family.</text>
</comment>
<evidence type="ECO:0000256" key="10">
    <source>
        <dbReference type="RuleBase" id="RU003826"/>
    </source>
</evidence>
<evidence type="ECO:0000256" key="5">
    <source>
        <dbReference type="ARBA" id="ARBA00022842"/>
    </source>
</evidence>
<comment type="catalytic activity">
    <reaction evidence="7 10">
        <text>4-methyl-5-(2-phosphooxyethyl)-thiazole + 4-amino-2-methyl-5-(diphosphooxymethyl)pyrimidine + H(+) = thiamine phosphate + diphosphate</text>
        <dbReference type="Rhea" id="RHEA:22328"/>
        <dbReference type="ChEBI" id="CHEBI:15378"/>
        <dbReference type="ChEBI" id="CHEBI:33019"/>
        <dbReference type="ChEBI" id="CHEBI:37575"/>
        <dbReference type="ChEBI" id="CHEBI:57841"/>
        <dbReference type="ChEBI" id="CHEBI:58296"/>
        <dbReference type="EC" id="2.5.1.3"/>
    </reaction>
</comment>
<keyword evidence="5" id="KW-0460">Magnesium</keyword>
<gene>
    <name evidence="13" type="ORF">JCM19231_608</name>
</gene>
<dbReference type="Pfam" id="PF02581">
    <property type="entry name" value="TMP-TENI"/>
    <property type="match status" value="1"/>
</dbReference>
<reference evidence="13 14" key="1">
    <citation type="submission" date="2015-01" db="EMBL/GenBank/DDBJ databases">
        <title>Vibrio sp. C1 JCM 19231 whole genome shotgun sequence.</title>
        <authorList>
            <person name="Sawabe T."/>
            <person name="Meirelles P."/>
            <person name="Feng G."/>
            <person name="Sayaka M."/>
            <person name="Hattori M."/>
            <person name="Ohkuma M."/>
        </authorList>
    </citation>
    <scope>NUCLEOTIDE SEQUENCE [LARGE SCALE GENOMIC DNA]</scope>
    <source>
        <strain evidence="14">JCM 19231</strain>
    </source>
</reference>
<keyword evidence="4" id="KW-0479">Metal-binding</keyword>
<dbReference type="InterPro" id="IPR036206">
    <property type="entry name" value="ThiamineP_synth_sf"/>
</dbReference>
<evidence type="ECO:0000313" key="13">
    <source>
        <dbReference type="EMBL" id="GAM57067.1"/>
    </source>
</evidence>
<dbReference type="PANTHER" id="PTHR20857">
    <property type="entry name" value="THIAMINE-PHOSPHATE PYROPHOSPHORYLASE"/>
    <property type="match status" value="1"/>
</dbReference>
<proteinExistence type="inferred from homology"/>
<accession>A0A0B8NXP5</accession>
<dbReference type="EMBL" id="BBRZ01000044">
    <property type="protein sequence ID" value="GAM57067.1"/>
    <property type="molecule type" value="Genomic_DNA"/>
</dbReference>
<dbReference type="GO" id="GO:0005737">
    <property type="term" value="C:cytoplasm"/>
    <property type="evidence" value="ECO:0007669"/>
    <property type="project" value="TreeGrafter"/>
</dbReference>
<reference evidence="13 14" key="2">
    <citation type="submission" date="2015-01" db="EMBL/GenBank/DDBJ databases">
        <authorList>
            <consortium name="NBRP consortium"/>
            <person name="Sawabe T."/>
            <person name="Meirelles P."/>
            <person name="Feng G."/>
            <person name="Sayaka M."/>
            <person name="Hattori M."/>
            <person name="Ohkuma M."/>
        </authorList>
    </citation>
    <scope>NUCLEOTIDE SEQUENCE [LARGE SCALE GENOMIC DNA]</scope>
    <source>
        <strain evidence="14">JCM 19231</strain>
    </source>
</reference>
<dbReference type="CDD" id="cd00564">
    <property type="entry name" value="TMP_TenI"/>
    <property type="match status" value="1"/>
</dbReference>
<protein>
    <recommendedName>
        <fullName evidence="10">Thiamine-phosphate synthase</fullName>
        <ecNumber evidence="10">2.5.1.3</ecNumber>
    </recommendedName>
    <alternativeName>
        <fullName evidence="10">Thiamine-phosphate pyrophosphorylase</fullName>
    </alternativeName>
</protein>
<dbReference type="EC" id="2.5.1.3" evidence="10"/>
<feature type="domain" description="Thiamine phosphate synthase/TenI" evidence="12">
    <location>
        <begin position="178"/>
        <end position="355"/>
    </location>
</feature>
<organism evidence="13 14">
    <name type="scientific">Vibrio ishigakensis</name>
    <dbReference type="NCBI Taxonomy" id="1481914"/>
    <lineage>
        <taxon>Bacteria</taxon>
        <taxon>Pseudomonadati</taxon>
        <taxon>Pseudomonadota</taxon>
        <taxon>Gammaproteobacteria</taxon>
        <taxon>Vibrionales</taxon>
        <taxon>Vibrionaceae</taxon>
        <taxon>Vibrio</taxon>
    </lineage>
</organism>
<evidence type="ECO:0000256" key="8">
    <source>
        <dbReference type="ARBA" id="ARBA00047851"/>
    </source>
</evidence>
<comment type="catalytic activity">
    <reaction evidence="9 10">
        <text>2-[(2R,5Z)-2-carboxy-4-methylthiazol-5(2H)-ylidene]ethyl phosphate + 4-amino-2-methyl-5-(diphosphooxymethyl)pyrimidine + 2 H(+) = thiamine phosphate + CO2 + diphosphate</text>
        <dbReference type="Rhea" id="RHEA:47844"/>
        <dbReference type="ChEBI" id="CHEBI:15378"/>
        <dbReference type="ChEBI" id="CHEBI:16526"/>
        <dbReference type="ChEBI" id="CHEBI:33019"/>
        <dbReference type="ChEBI" id="CHEBI:37575"/>
        <dbReference type="ChEBI" id="CHEBI:57841"/>
        <dbReference type="ChEBI" id="CHEBI:62899"/>
        <dbReference type="EC" id="2.5.1.3"/>
    </reaction>
</comment>
<comment type="pathway">
    <text evidence="2 11">Cofactor biosynthesis; thiamine diphosphate biosynthesis; thiamine phosphate from 4-amino-2-methyl-5-diphosphomethylpyrimidine and 4-methyl-5-(2-phosphoethyl)-thiazole: step 1/1.</text>
</comment>
<name>A0A0B8NXP5_9VIBR</name>
<dbReference type="FunFam" id="3.20.20.70:FF:000064">
    <property type="entry name" value="Thiamine-phosphate synthase"/>
    <property type="match status" value="1"/>
</dbReference>
<evidence type="ECO:0000256" key="1">
    <source>
        <dbReference type="ARBA" id="ARBA00001946"/>
    </source>
</evidence>
<dbReference type="AlphaFoldDB" id="A0A0B8NXP5"/>
<evidence type="ECO:0000259" key="12">
    <source>
        <dbReference type="Pfam" id="PF02581"/>
    </source>
</evidence>
<evidence type="ECO:0000256" key="6">
    <source>
        <dbReference type="ARBA" id="ARBA00022977"/>
    </source>
</evidence>
<dbReference type="GO" id="GO:0009228">
    <property type="term" value="P:thiamine biosynthetic process"/>
    <property type="evidence" value="ECO:0007669"/>
    <property type="project" value="UniProtKB-KW"/>
</dbReference>
<evidence type="ECO:0000256" key="11">
    <source>
        <dbReference type="RuleBase" id="RU004253"/>
    </source>
</evidence>
<dbReference type="InterPro" id="IPR013785">
    <property type="entry name" value="Aldolase_TIM"/>
</dbReference>
<evidence type="ECO:0000256" key="9">
    <source>
        <dbReference type="ARBA" id="ARBA00047883"/>
    </source>
</evidence>
<evidence type="ECO:0000313" key="14">
    <source>
        <dbReference type="Proteomes" id="UP000031671"/>
    </source>
</evidence>
<dbReference type="UniPathway" id="UPA00060">
    <property type="reaction ID" value="UER00141"/>
</dbReference>
<evidence type="ECO:0000256" key="7">
    <source>
        <dbReference type="ARBA" id="ARBA00047334"/>
    </source>
</evidence>
<dbReference type="InterPro" id="IPR034291">
    <property type="entry name" value="TMP_synthase"/>
</dbReference>
<dbReference type="GO" id="GO:0004789">
    <property type="term" value="F:thiamine-phosphate diphosphorylase activity"/>
    <property type="evidence" value="ECO:0007669"/>
    <property type="project" value="UniProtKB-EC"/>
</dbReference>
<comment type="catalytic activity">
    <reaction evidence="8 10">
        <text>2-(2-carboxy-4-methylthiazol-5-yl)ethyl phosphate + 4-amino-2-methyl-5-(diphosphooxymethyl)pyrimidine + 2 H(+) = thiamine phosphate + CO2 + diphosphate</text>
        <dbReference type="Rhea" id="RHEA:47848"/>
        <dbReference type="ChEBI" id="CHEBI:15378"/>
        <dbReference type="ChEBI" id="CHEBI:16526"/>
        <dbReference type="ChEBI" id="CHEBI:33019"/>
        <dbReference type="ChEBI" id="CHEBI:37575"/>
        <dbReference type="ChEBI" id="CHEBI:57841"/>
        <dbReference type="ChEBI" id="CHEBI:62890"/>
        <dbReference type="EC" id="2.5.1.3"/>
    </reaction>
</comment>
<keyword evidence="6 10" id="KW-0784">Thiamine biosynthesis</keyword>